<evidence type="ECO:0000313" key="7">
    <source>
        <dbReference type="Proteomes" id="UP000653305"/>
    </source>
</evidence>
<evidence type="ECO:0000259" key="5">
    <source>
        <dbReference type="Pfam" id="PF03124"/>
    </source>
</evidence>
<organism evidence="6 7">
    <name type="scientific">Phtheirospermum japonicum</name>
    <dbReference type="NCBI Taxonomy" id="374723"/>
    <lineage>
        <taxon>Eukaryota</taxon>
        <taxon>Viridiplantae</taxon>
        <taxon>Streptophyta</taxon>
        <taxon>Embryophyta</taxon>
        <taxon>Tracheophyta</taxon>
        <taxon>Spermatophyta</taxon>
        <taxon>Magnoliopsida</taxon>
        <taxon>eudicotyledons</taxon>
        <taxon>Gunneridae</taxon>
        <taxon>Pentapetalae</taxon>
        <taxon>asterids</taxon>
        <taxon>lamiids</taxon>
        <taxon>Lamiales</taxon>
        <taxon>Orobanchaceae</taxon>
        <taxon>Orobanchaceae incertae sedis</taxon>
        <taxon>Phtheirospermum</taxon>
    </lineage>
</organism>
<dbReference type="GO" id="GO:0016020">
    <property type="term" value="C:membrane"/>
    <property type="evidence" value="ECO:0007669"/>
    <property type="project" value="UniProtKB-SubCell"/>
</dbReference>
<keyword evidence="4" id="KW-0472">Membrane</keyword>
<evidence type="ECO:0000256" key="1">
    <source>
        <dbReference type="ARBA" id="ARBA00004141"/>
    </source>
</evidence>
<comment type="caution">
    <text evidence="6">The sequence shown here is derived from an EMBL/GenBank/DDBJ whole genome shotgun (WGS) entry which is preliminary data.</text>
</comment>
<dbReference type="InterPro" id="IPR004342">
    <property type="entry name" value="EXS_C"/>
</dbReference>
<accession>A0A830B7G6</accession>
<dbReference type="AlphaFoldDB" id="A0A830B7G6"/>
<comment type="subcellular location">
    <subcellularLocation>
        <location evidence="1">Membrane</location>
        <topology evidence="1">Multi-pass membrane protein</topology>
    </subcellularLocation>
</comment>
<dbReference type="OrthoDB" id="20669at2759"/>
<dbReference type="Proteomes" id="UP000653305">
    <property type="component" value="Unassembled WGS sequence"/>
</dbReference>
<keyword evidence="7" id="KW-1185">Reference proteome</keyword>
<dbReference type="PANTHER" id="PTHR43991:SF38">
    <property type="entry name" value="OS02G0721600 PROTEIN"/>
    <property type="match status" value="1"/>
</dbReference>
<sequence>MPMSNKLCLSQDAPTAFRKWGFEKLVYKDVKRGVRRDRKHAVQPRNMYATGEKLVIRKIHPCLPSFKAEFTASVPLTRIRDIAHRNDSRGHIAPSEKHPRSLLEGFTQVQVSTLAVKDKLLVACGFHGELICKYLDRPGISYCTRTTYDDNAITNAVEHTAVSPDGNLVCATWMTIVVPTSMTSYLYLYSHGEVSLAASQPAITFADFFWPIIFTSMSKVASIAWFEADSVCGNHSVAIPIVLILPYIFRFFQCLRQYKDTREKTALLNGNLKVFNGGSALKYHVFPELLVLFLLGYYVGLGLELLHSDFQVQQAAYRILLVIWKEMGTQYGRAYPKDDIDDDFVRHCGYYEYIRVHKYDMGRLNWFYTGQLWKRSGYWLRGNWGDLRDKLIERNVKIGAQPGAPTYFPKKGGGMMVTFLEVMKLGFSKNTLCLDYFHLHLMSFELTSSFI</sequence>
<keyword evidence="3" id="KW-1133">Transmembrane helix</keyword>
<protein>
    <submittedName>
        <fullName evidence="6">Phosphoglucan water dikinase chloroplastic</fullName>
    </submittedName>
</protein>
<evidence type="ECO:0000256" key="4">
    <source>
        <dbReference type="ARBA" id="ARBA00023136"/>
    </source>
</evidence>
<proteinExistence type="predicted"/>
<name>A0A830B7G6_9LAMI</name>
<dbReference type="PANTHER" id="PTHR43991">
    <property type="entry name" value="WD REPEAT PROTEIN (AFU_ORTHOLOGUE AFUA_8G05640)-RELATED"/>
    <property type="match status" value="1"/>
</dbReference>
<keyword evidence="6" id="KW-0418">Kinase</keyword>
<gene>
    <name evidence="6" type="ORF">PHJA_000505400</name>
</gene>
<evidence type="ECO:0000313" key="6">
    <source>
        <dbReference type="EMBL" id="GFP83620.1"/>
    </source>
</evidence>
<dbReference type="EMBL" id="BMAC01000066">
    <property type="protein sequence ID" value="GFP83620.1"/>
    <property type="molecule type" value="Genomic_DNA"/>
</dbReference>
<feature type="domain" description="EXS" evidence="5">
    <location>
        <begin position="170"/>
        <end position="269"/>
    </location>
</feature>
<dbReference type="GO" id="GO:0016301">
    <property type="term" value="F:kinase activity"/>
    <property type="evidence" value="ECO:0007669"/>
    <property type="project" value="UniProtKB-KW"/>
</dbReference>
<keyword evidence="2" id="KW-0812">Transmembrane</keyword>
<keyword evidence="6" id="KW-0808">Transferase</keyword>
<evidence type="ECO:0000256" key="2">
    <source>
        <dbReference type="ARBA" id="ARBA00022692"/>
    </source>
</evidence>
<reference evidence="6" key="1">
    <citation type="submission" date="2020-07" db="EMBL/GenBank/DDBJ databases">
        <title>Ethylene signaling mediates host invasion by parasitic plants.</title>
        <authorList>
            <person name="Yoshida S."/>
        </authorList>
    </citation>
    <scope>NUCLEOTIDE SEQUENCE</scope>
    <source>
        <strain evidence="6">Okayama</strain>
    </source>
</reference>
<evidence type="ECO:0000256" key="3">
    <source>
        <dbReference type="ARBA" id="ARBA00022989"/>
    </source>
</evidence>
<dbReference type="Pfam" id="PF03124">
    <property type="entry name" value="EXS"/>
    <property type="match status" value="1"/>
</dbReference>